<evidence type="ECO:0000313" key="1">
    <source>
        <dbReference type="EMBL" id="KAH3848539.1"/>
    </source>
</evidence>
<dbReference type="AlphaFoldDB" id="A0A9D4KZM0"/>
<comment type="caution">
    <text evidence="1">The sequence shown here is derived from an EMBL/GenBank/DDBJ whole genome shotgun (WGS) entry which is preliminary data.</text>
</comment>
<dbReference type="Proteomes" id="UP000828390">
    <property type="component" value="Unassembled WGS sequence"/>
</dbReference>
<reference evidence="1" key="1">
    <citation type="journal article" date="2019" name="bioRxiv">
        <title>The Genome of the Zebra Mussel, Dreissena polymorpha: A Resource for Invasive Species Research.</title>
        <authorList>
            <person name="McCartney M.A."/>
            <person name="Auch B."/>
            <person name="Kono T."/>
            <person name="Mallez S."/>
            <person name="Zhang Y."/>
            <person name="Obille A."/>
            <person name="Becker A."/>
            <person name="Abrahante J.E."/>
            <person name="Garbe J."/>
            <person name="Badalamenti J.P."/>
            <person name="Herman A."/>
            <person name="Mangelson H."/>
            <person name="Liachko I."/>
            <person name="Sullivan S."/>
            <person name="Sone E.D."/>
            <person name="Koren S."/>
            <person name="Silverstein K.A.T."/>
            <person name="Beckman K.B."/>
            <person name="Gohl D.M."/>
        </authorList>
    </citation>
    <scope>NUCLEOTIDE SEQUENCE</scope>
    <source>
        <strain evidence="1">Duluth1</strain>
        <tissue evidence="1">Whole animal</tissue>
    </source>
</reference>
<keyword evidence="2" id="KW-1185">Reference proteome</keyword>
<sequence>MKMTGAYNHRRAPKSTLYERKGLHVPYNVRWYGQGGLRTDRMDTDLYGKMLKEKEDMSS</sequence>
<dbReference type="EMBL" id="JAIWYP010000003">
    <property type="protein sequence ID" value="KAH3848539.1"/>
    <property type="molecule type" value="Genomic_DNA"/>
</dbReference>
<proteinExistence type="predicted"/>
<organism evidence="1 2">
    <name type="scientific">Dreissena polymorpha</name>
    <name type="common">Zebra mussel</name>
    <name type="synonym">Mytilus polymorpha</name>
    <dbReference type="NCBI Taxonomy" id="45954"/>
    <lineage>
        <taxon>Eukaryota</taxon>
        <taxon>Metazoa</taxon>
        <taxon>Spiralia</taxon>
        <taxon>Lophotrochozoa</taxon>
        <taxon>Mollusca</taxon>
        <taxon>Bivalvia</taxon>
        <taxon>Autobranchia</taxon>
        <taxon>Heteroconchia</taxon>
        <taxon>Euheterodonta</taxon>
        <taxon>Imparidentia</taxon>
        <taxon>Neoheterodontei</taxon>
        <taxon>Myida</taxon>
        <taxon>Dreissenoidea</taxon>
        <taxon>Dreissenidae</taxon>
        <taxon>Dreissena</taxon>
    </lineage>
</organism>
<protein>
    <submittedName>
        <fullName evidence="1">Uncharacterized protein</fullName>
    </submittedName>
</protein>
<evidence type="ECO:0000313" key="2">
    <source>
        <dbReference type="Proteomes" id="UP000828390"/>
    </source>
</evidence>
<reference evidence="1" key="2">
    <citation type="submission" date="2020-11" db="EMBL/GenBank/DDBJ databases">
        <authorList>
            <person name="McCartney M.A."/>
            <person name="Auch B."/>
            <person name="Kono T."/>
            <person name="Mallez S."/>
            <person name="Becker A."/>
            <person name="Gohl D.M."/>
            <person name="Silverstein K.A.T."/>
            <person name="Koren S."/>
            <person name="Bechman K.B."/>
            <person name="Herman A."/>
            <person name="Abrahante J.E."/>
            <person name="Garbe J."/>
        </authorList>
    </citation>
    <scope>NUCLEOTIDE SEQUENCE</scope>
    <source>
        <strain evidence="1">Duluth1</strain>
        <tissue evidence="1">Whole animal</tissue>
    </source>
</reference>
<name>A0A9D4KZM0_DREPO</name>
<gene>
    <name evidence="1" type="ORF">DPMN_090906</name>
</gene>
<accession>A0A9D4KZM0</accession>